<gene>
    <name evidence="2" type="ORF">KCG34_13775</name>
</gene>
<evidence type="ECO:0000256" key="1">
    <source>
        <dbReference type="SAM" id="SignalP"/>
    </source>
</evidence>
<name>A0A975FWC0_9CAUL</name>
<dbReference type="InterPro" id="IPR017842">
    <property type="entry name" value="Hopanoid_biosyn-assoc_HpnM"/>
</dbReference>
<dbReference type="RefSeq" id="WP_211936221.1">
    <property type="nucleotide sequence ID" value="NZ_CP073078.1"/>
</dbReference>
<dbReference type="KEGG" id="caul:KCG34_13775"/>
<dbReference type="Pfam" id="PF05494">
    <property type="entry name" value="MlaC"/>
    <property type="match status" value="1"/>
</dbReference>
<evidence type="ECO:0000313" key="2">
    <source>
        <dbReference type="EMBL" id="QUD86169.1"/>
    </source>
</evidence>
<keyword evidence="1" id="KW-0732">Signal</keyword>
<dbReference type="NCBIfam" id="TIGR03481">
    <property type="entry name" value="HpnM"/>
    <property type="match status" value="1"/>
</dbReference>
<dbReference type="Proteomes" id="UP000676409">
    <property type="component" value="Chromosome"/>
</dbReference>
<dbReference type="AlphaFoldDB" id="A0A975FWC0"/>
<dbReference type="PANTHER" id="PTHR36573">
    <property type="entry name" value="INTERMEMBRANE PHOSPHOLIPID TRANSPORT SYSTEM BINDING PROTEIN MLAC"/>
    <property type="match status" value="1"/>
</dbReference>
<sequence length="205" mass="21700">MRTTPSLALAAAAFTLALAPAAAVRAAEADPAAQTVQAFDDALLATMKQGASLGVKGRYKKLEPAVDKAFDLRAMARFAVGPAWTKFDDAGQALVVDAFKRLSVASYAHNFDSYDGETFTVDPQVDTRGVDKVVKTKLVPKSGAPTPLNYRMRASTGTWKIIDVFYQGNVSQLTTRRSDLASVSASGDAKAVAASLNAQADKLLK</sequence>
<feature type="signal peptide" evidence="1">
    <location>
        <begin position="1"/>
        <end position="26"/>
    </location>
</feature>
<accession>A0A975FWC0</accession>
<dbReference type="PANTHER" id="PTHR36573:SF1">
    <property type="entry name" value="INTERMEMBRANE PHOSPHOLIPID TRANSPORT SYSTEM BINDING PROTEIN MLAC"/>
    <property type="match status" value="1"/>
</dbReference>
<dbReference type="InterPro" id="IPR008869">
    <property type="entry name" value="MlaC/ttg2D"/>
</dbReference>
<dbReference type="EMBL" id="CP073078">
    <property type="protein sequence ID" value="QUD86169.1"/>
    <property type="molecule type" value="Genomic_DNA"/>
</dbReference>
<organism evidence="2 3">
    <name type="scientific">Phenylobacterium montanum</name>
    <dbReference type="NCBI Taxonomy" id="2823693"/>
    <lineage>
        <taxon>Bacteria</taxon>
        <taxon>Pseudomonadati</taxon>
        <taxon>Pseudomonadota</taxon>
        <taxon>Alphaproteobacteria</taxon>
        <taxon>Caulobacterales</taxon>
        <taxon>Caulobacteraceae</taxon>
        <taxon>Phenylobacterium</taxon>
    </lineage>
</organism>
<keyword evidence="3" id="KW-1185">Reference proteome</keyword>
<dbReference type="Gene3D" id="3.10.450.710">
    <property type="entry name" value="Tgt2/MlaC"/>
    <property type="match status" value="1"/>
</dbReference>
<proteinExistence type="predicted"/>
<feature type="chain" id="PRO_5036803823" evidence="1">
    <location>
        <begin position="27"/>
        <end position="205"/>
    </location>
</feature>
<protein>
    <submittedName>
        <fullName evidence="2">ABC transporter substrate-binding protein</fullName>
    </submittedName>
</protein>
<reference evidence="2" key="1">
    <citation type="submission" date="2021-04" db="EMBL/GenBank/DDBJ databases">
        <title>The complete genome sequence of Caulobacter sp. S6.</title>
        <authorList>
            <person name="Tang Y."/>
            <person name="Ouyang W."/>
            <person name="Liu Q."/>
            <person name="Huang B."/>
            <person name="Guo Z."/>
            <person name="Lei P."/>
        </authorList>
    </citation>
    <scope>NUCLEOTIDE SEQUENCE</scope>
    <source>
        <strain evidence="2">S6</strain>
    </source>
</reference>
<evidence type="ECO:0000313" key="3">
    <source>
        <dbReference type="Proteomes" id="UP000676409"/>
    </source>
</evidence>
<dbReference type="InterPro" id="IPR042245">
    <property type="entry name" value="Tgt2/MlaC_sf"/>
</dbReference>